<dbReference type="GO" id="GO:0046474">
    <property type="term" value="P:glycerophospholipid biosynthetic process"/>
    <property type="evidence" value="ECO:0007669"/>
    <property type="project" value="TreeGrafter"/>
</dbReference>
<keyword evidence="2" id="KW-0732">Signal</keyword>
<gene>
    <name evidence="5" type="primary">HDHD5</name>
</gene>
<proteinExistence type="inferred from homology"/>
<evidence type="ECO:0000256" key="2">
    <source>
        <dbReference type="ARBA" id="ARBA00022729"/>
    </source>
</evidence>
<dbReference type="NCBIfam" id="TIGR01456">
    <property type="entry name" value="CECR5"/>
    <property type="match status" value="1"/>
</dbReference>
<feature type="compositionally biased region" description="Low complexity" evidence="4">
    <location>
        <begin position="77"/>
        <end position="108"/>
    </location>
</feature>
<dbReference type="Proteomes" id="UP000472269">
    <property type="component" value="Unplaced"/>
</dbReference>
<evidence type="ECO:0000256" key="3">
    <source>
        <dbReference type="ARBA" id="ARBA00069384"/>
    </source>
</evidence>
<comment type="similarity">
    <text evidence="1">Belongs to the HAD-like hydrolase superfamily.</text>
</comment>
<dbReference type="InterPro" id="IPR006353">
    <property type="entry name" value="HAD-SF_hydro_IIA_CECR5"/>
</dbReference>
<protein>
    <recommendedName>
        <fullName evidence="3">Haloacid dehalogenase-like hydrolase domain-containing 5</fullName>
    </recommendedName>
</protein>
<feature type="compositionally biased region" description="Basic and acidic residues" evidence="4">
    <location>
        <begin position="160"/>
        <end position="174"/>
    </location>
</feature>
<feature type="compositionally biased region" description="Pro residues" evidence="4">
    <location>
        <begin position="1"/>
        <end position="76"/>
    </location>
</feature>
<evidence type="ECO:0000313" key="6">
    <source>
        <dbReference type="Proteomes" id="UP000472269"/>
    </source>
</evidence>
<dbReference type="GO" id="GO:0005739">
    <property type="term" value="C:mitochondrion"/>
    <property type="evidence" value="ECO:0007669"/>
    <property type="project" value="TreeGrafter"/>
</dbReference>
<evidence type="ECO:0000256" key="4">
    <source>
        <dbReference type="SAM" id="MobiDB-lite"/>
    </source>
</evidence>
<name>A0A663MX98_ATHCN</name>
<dbReference type="InterPro" id="IPR036412">
    <property type="entry name" value="HAD-like_sf"/>
</dbReference>
<dbReference type="AlphaFoldDB" id="A0A663MX98"/>
<dbReference type="Ensembl" id="ENSACUT00000017224.1">
    <property type="protein sequence ID" value="ENSACUP00000016152.1"/>
    <property type="gene ID" value="ENSACUG00000010825.1"/>
</dbReference>
<organism evidence="5 6">
    <name type="scientific">Athene cunicularia</name>
    <name type="common">Burrowing owl</name>
    <name type="synonym">Speotyto cunicularia</name>
    <dbReference type="NCBI Taxonomy" id="194338"/>
    <lineage>
        <taxon>Eukaryota</taxon>
        <taxon>Metazoa</taxon>
        <taxon>Chordata</taxon>
        <taxon>Craniata</taxon>
        <taxon>Vertebrata</taxon>
        <taxon>Euteleostomi</taxon>
        <taxon>Archelosauria</taxon>
        <taxon>Archosauria</taxon>
        <taxon>Dinosauria</taxon>
        <taxon>Saurischia</taxon>
        <taxon>Theropoda</taxon>
        <taxon>Coelurosauria</taxon>
        <taxon>Aves</taxon>
        <taxon>Neognathae</taxon>
        <taxon>Neoaves</taxon>
        <taxon>Telluraves</taxon>
        <taxon>Strigiformes</taxon>
        <taxon>Strigidae</taxon>
        <taxon>Athene</taxon>
    </lineage>
</organism>
<dbReference type="NCBIfam" id="TIGR01460">
    <property type="entry name" value="HAD-SF-IIA"/>
    <property type="match status" value="1"/>
</dbReference>
<dbReference type="SUPFAM" id="SSF56784">
    <property type="entry name" value="HAD-like"/>
    <property type="match status" value="1"/>
</dbReference>
<evidence type="ECO:0000256" key="1">
    <source>
        <dbReference type="ARBA" id="ARBA00007958"/>
    </source>
</evidence>
<feature type="region of interest" description="Disordered" evidence="4">
    <location>
        <begin position="1"/>
        <end position="179"/>
    </location>
</feature>
<reference evidence="5" key="1">
    <citation type="submission" date="2025-08" db="UniProtKB">
        <authorList>
            <consortium name="Ensembl"/>
        </authorList>
    </citation>
    <scope>IDENTIFICATION</scope>
</reference>
<dbReference type="PANTHER" id="PTHR14269:SF17">
    <property type="entry name" value="HALOACID DEHALOGENASE-LIKE HYDROLASE DOMAIN-CONTAINING 5"/>
    <property type="match status" value="1"/>
</dbReference>
<dbReference type="InterPro" id="IPR023214">
    <property type="entry name" value="HAD_sf"/>
</dbReference>
<dbReference type="FunFam" id="3.40.50.1000:FF:000081">
    <property type="entry name" value="Haloacid dehalogenase like hydrolase domain containing 5"/>
    <property type="match status" value="1"/>
</dbReference>
<dbReference type="PRINTS" id="PR01217">
    <property type="entry name" value="PRICHEXTENSN"/>
</dbReference>
<sequence>MLPPPPSPPPPPLPPSPPPPPSSSPPPPPSSSSPPLSPPPSSSLPPPPPSSSSPPPPPSSSSPPPSSLPSPPPPSSSPSSTFFSSPTFSTTSTSSFFSFSSSSSSSTPVPCPQRCDPRSSAEPYRGVRVLAGERGRPGRHHRATGPASDRRHGGRQVAARVRDGTGSDRREKGGKCSLSSLPQVSPEQVILSHSPLRLFNQFHQKCMLVAGQGPVEENAEDLGFKHVVTIEALRKAYPLLDMVDQSRRPKELPPPTTGFPTIEGVILFGEPVRWETSLQLITDVLLSNGNPGAELQDIPYPHLPVLACNMDLLWMAEARMPSRFGHGTFLLCLENIYKKVTGRELKYEALIGKPSTVTYRYAEYLIKQQAEKQGWKSPIRRLYAVGDNPMSDIYGANLYNNYLKSAHQNQAQAGVKRSLQAASPQTVDDLHLRKDCNNSVESCESILVCTGVYRHNAGVPSKTEEYTTEIVFHGHRDFCFDPSLVEASYIVQDVNDAVQLAFKKEDWS</sequence>
<dbReference type="InterPro" id="IPR006357">
    <property type="entry name" value="HAD-SF_hydro_IIA"/>
</dbReference>
<dbReference type="PANTHER" id="PTHR14269">
    <property type="entry name" value="CDP-DIACYLGLYCEROL--GLYCEROL-3-PHOSPHATE 3-PHOSPHATIDYLTRANSFERASE-RELATED"/>
    <property type="match status" value="1"/>
</dbReference>
<keyword evidence="6" id="KW-1185">Reference proteome</keyword>
<dbReference type="Gene3D" id="3.40.50.1000">
    <property type="entry name" value="HAD superfamily/HAD-like"/>
    <property type="match status" value="1"/>
</dbReference>
<dbReference type="InterPro" id="IPR050324">
    <property type="entry name" value="CDP-alcohol_PTase-I"/>
</dbReference>
<evidence type="ECO:0000313" key="5">
    <source>
        <dbReference type="Ensembl" id="ENSACUP00000016152.1"/>
    </source>
</evidence>
<reference evidence="5" key="2">
    <citation type="submission" date="2025-09" db="UniProtKB">
        <authorList>
            <consortium name="Ensembl"/>
        </authorList>
    </citation>
    <scope>IDENTIFICATION</scope>
</reference>
<accession>A0A663MX98</accession>